<protein>
    <recommendedName>
        <fullName evidence="3">DUF4380 domain-containing protein</fullName>
    </recommendedName>
</protein>
<organism evidence="1 2">
    <name type="scientific">Rubripirellula amarantea</name>
    <dbReference type="NCBI Taxonomy" id="2527999"/>
    <lineage>
        <taxon>Bacteria</taxon>
        <taxon>Pseudomonadati</taxon>
        <taxon>Planctomycetota</taxon>
        <taxon>Planctomycetia</taxon>
        <taxon>Pirellulales</taxon>
        <taxon>Pirellulaceae</taxon>
        <taxon>Rubripirellula</taxon>
    </lineage>
</organism>
<dbReference type="EMBL" id="SJPI01000003">
    <property type="protein sequence ID" value="TWT49730.1"/>
    <property type="molecule type" value="Genomic_DNA"/>
</dbReference>
<gene>
    <name evidence="1" type="ORF">Pla22_49310</name>
</gene>
<proteinExistence type="predicted"/>
<name>A0A5C5WGE8_9BACT</name>
<keyword evidence="2" id="KW-1185">Reference proteome</keyword>
<accession>A0A5C5WGE8</accession>
<comment type="caution">
    <text evidence="1">The sequence shown here is derived from an EMBL/GenBank/DDBJ whole genome shotgun (WGS) entry which is preliminary data.</text>
</comment>
<dbReference type="AlphaFoldDB" id="A0A5C5WGE8"/>
<reference evidence="1 2" key="1">
    <citation type="submission" date="2019-02" db="EMBL/GenBank/DDBJ databases">
        <title>Deep-cultivation of Planctomycetes and their phenomic and genomic characterization uncovers novel biology.</title>
        <authorList>
            <person name="Wiegand S."/>
            <person name="Jogler M."/>
            <person name="Boedeker C."/>
            <person name="Pinto D."/>
            <person name="Vollmers J."/>
            <person name="Rivas-Marin E."/>
            <person name="Kohn T."/>
            <person name="Peeters S.H."/>
            <person name="Heuer A."/>
            <person name="Rast P."/>
            <person name="Oberbeckmann S."/>
            <person name="Bunk B."/>
            <person name="Jeske O."/>
            <person name="Meyerdierks A."/>
            <person name="Storesund J.E."/>
            <person name="Kallscheuer N."/>
            <person name="Luecker S."/>
            <person name="Lage O.M."/>
            <person name="Pohl T."/>
            <person name="Merkel B.J."/>
            <person name="Hornburger P."/>
            <person name="Mueller R.-W."/>
            <person name="Bruemmer F."/>
            <person name="Labrenz M."/>
            <person name="Spormann A.M."/>
            <person name="Op Den Camp H."/>
            <person name="Overmann J."/>
            <person name="Amann R."/>
            <person name="Jetten M.S.M."/>
            <person name="Mascher T."/>
            <person name="Medema M.H."/>
            <person name="Devos D.P."/>
            <person name="Kaster A.-K."/>
            <person name="Ovreas L."/>
            <person name="Rohde M."/>
            <person name="Galperin M.Y."/>
            <person name="Jogler C."/>
        </authorList>
    </citation>
    <scope>NUCLEOTIDE SEQUENCE [LARGE SCALE GENOMIC DNA]</scope>
    <source>
        <strain evidence="1 2">Pla22</strain>
    </source>
</reference>
<dbReference type="Proteomes" id="UP000316598">
    <property type="component" value="Unassembled WGS sequence"/>
</dbReference>
<evidence type="ECO:0008006" key="3">
    <source>
        <dbReference type="Google" id="ProtNLM"/>
    </source>
</evidence>
<evidence type="ECO:0000313" key="2">
    <source>
        <dbReference type="Proteomes" id="UP000316598"/>
    </source>
</evidence>
<evidence type="ECO:0000313" key="1">
    <source>
        <dbReference type="EMBL" id="TWT49730.1"/>
    </source>
</evidence>
<sequence>MMKKITIACLWVALVSTTVGWEKSKVLADEQSQYLTLQLNNLRLAVDPNLGGRIVSFSLDGIEVLRTTRDEKNLQWGSTAWSSPQSDWNWPPLESLDSEPYVVRSHTADAIELASGIDETTKLQMIKHFQMRMGSNGAPLAVVSYRIANRGLVDTKVAVWENTRVDWGGFTEFSAGSQIRLSHPEKAVVTEDRNGVTRLAFNGMQPHAQKVFVTPAEVTNSKGERQSSVWNRYHRHDLVLIKRCELLADTAPGQTPLEIYLAPQSDFAELELQGPYESLAPNEEVSLVVHWQLFKTEDPRIEDLRQ</sequence>